<dbReference type="UniPathway" id="UPA00232"/>
<keyword evidence="3 8" id="KW-0479">Metal-binding</keyword>
<comment type="similarity">
    <text evidence="8">Belongs to the COQ7 family.</text>
</comment>
<dbReference type="InterPro" id="IPR011566">
    <property type="entry name" value="Ubq_synth_Coq7"/>
</dbReference>
<evidence type="ECO:0000256" key="4">
    <source>
        <dbReference type="ARBA" id="ARBA00023002"/>
    </source>
</evidence>
<dbReference type="HAMAP" id="MF_01658">
    <property type="entry name" value="COQ7"/>
    <property type="match status" value="1"/>
</dbReference>
<proteinExistence type="inferred from homology"/>
<feature type="binding site" evidence="8">
    <location>
        <position position="149"/>
    </location>
    <ligand>
        <name>Fe cation</name>
        <dbReference type="ChEBI" id="CHEBI:24875"/>
        <label>2</label>
    </ligand>
</feature>
<evidence type="ECO:0000256" key="7">
    <source>
        <dbReference type="ARBA" id="ARBA00023136"/>
    </source>
</evidence>
<comment type="subcellular location">
    <subcellularLocation>
        <location evidence="8">Cell membrane</location>
        <topology evidence="8">Peripheral membrane protein</topology>
    </subcellularLocation>
</comment>
<dbReference type="PANTHER" id="PTHR11237:SF4">
    <property type="entry name" value="5-DEMETHOXYUBIQUINONE HYDROXYLASE, MITOCHONDRIAL"/>
    <property type="match status" value="1"/>
</dbReference>
<evidence type="ECO:0000256" key="5">
    <source>
        <dbReference type="ARBA" id="ARBA00023004"/>
    </source>
</evidence>
<protein>
    <recommendedName>
        <fullName evidence="8">3-demethoxyubiquinol 3-hydroxylase</fullName>
        <shortName evidence="8">DMQ hydroxylase</shortName>
        <ecNumber evidence="8">1.14.99.60</ecNumber>
    </recommendedName>
    <alternativeName>
        <fullName evidence="8">2-nonaprenyl-3-methyl-6-methoxy-1,4-benzoquinol hydroxylase</fullName>
    </alternativeName>
</protein>
<keyword evidence="7 8" id="KW-0472">Membrane</keyword>
<organism evidence="9 10">
    <name type="scientific">Candidatus Phycosocius bacilliformis</name>
    <dbReference type="NCBI Taxonomy" id="1445552"/>
    <lineage>
        <taxon>Bacteria</taxon>
        <taxon>Pseudomonadati</taxon>
        <taxon>Pseudomonadota</taxon>
        <taxon>Alphaproteobacteria</taxon>
        <taxon>Caulobacterales</taxon>
        <taxon>Caulobacterales incertae sedis</taxon>
        <taxon>Candidatus Phycosocius</taxon>
    </lineage>
</organism>
<dbReference type="RefSeq" id="WP_108985218.1">
    <property type="nucleotide sequence ID" value="NZ_BFBR01000006.1"/>
</dbReference>
<keyword evidence="4 8" id="KW-0560">Oxidoreductase</keyword>
<dbReference type="InterPro" id="IPR009078">
    <property type="entry name" value="Ferritin-like_SF"/>
</dbReference>
<feature type="binding site" evidence="8">
    <location>
        <position position="65"/>
    </location>
    <ligand>
        <name>Fe cation</name>
        <dbReference type="ChEBI" id="CHEBI:24875"/>
        <label>2</label>
    </ligand>
</feature>
<keyword evidence="10" id="KW-1185">Reference proteome</keyword>
<dbReference type="GO" id="GO:0008682">
    <property type="term" value="F:3-demethoxyubiquinol 3-hydroxylase activity"/>
    <property type="evidence" value="ECO:0007669"/>
    <property type="project" value="UniProtKB-EC"/>
</dbReference>
<dbReference type="EC" id="1.14.99.60" evidence="8"/>
<comment type="function">
    <text evidence="8">Catalyzes the hydroxylation of 2-nonaprenyl-3-methyl-6-methoxy-1,4-benzoquinol during ubiquinone biosynthesis.</text>
</comment>
<dbReference type="PANTHER" id="PTHR11237">
    <property type="entry name" value="COENZYME Q10 BIOSYNTHESIS PROTEIN 7"/>
    <property type="match status" value="1"/>
</dbReference>
<accession>A0A2P2EBA9</accession>
<keyword evidence="8" id="KW-1003">Cell membrane</keyword>
<dbReference type="GO" id="GO:0046872">
    <property type="term" value="F:metal ion binding"/>
    <property type="evidence" value="ECO:0007669"/>
    <property type="project" value="UniProtKB-KW"/>
</dbReference>
<dbReference type="GO" id="GO:0005886">
    <property type="term" value="C:plasma membrane"/>
    <property type="evidence" value="ECO:0007669"/>
    <property type="project" value="UniProtKB-SubCell"/>
</dbReference>
<feature type="binding site" evidence="8">
    <location>
        <position position="31"/>
    </location>
    <ligand>
        <name>Fe cation</name>
        <dbReference type="ChEBI" id="CHEBI:24875"/>
        <label>1</label>
    </ligand>
</feature>
<keyword evidence="6 8" id="KW-0503">Monooxygenase</keyword>
<reference evidence="9 10" key="1">
    <citation type="journal article" date="2018" name="Genome Announc.">
        <title>Draft Genome Sequence of "Candidatus Phycosocius bacilliformis," an Alphaproteobacterial Ectosymbiont of the Hydrocarbon-Producing Green Alga Botryococcus braunii.</title>
        <authorList>
            <person name="Tanabe Y."/>
            <person name="Yamaguchi H."/>
            <person name="Watanabe M.M."/>
        </authorList>
    </citation>
    <scope>NUCLEOTIDE SEQUENCE [LARGE SCALE GENOMIC DNA]</scope>
    <source>
        <strain evidence="9 10">BOTRYCO-2</strain>
    </source>
</reference>
<evidence type="ECO:0000313" key="9">
    <source>
        <dbReference type="EMBL" id="GBF58350.1"/>
    </source>
</evidence>
<evidence type="ECO:0000256" key="2">
    <source>
        <dbReference type="ARBA" id="ARBA00022688"/>
    </source>
</evidence>
<feature type="binding site" evidence="8">
    <location>
        <position position="117"/>
    </location>
    <ligand>
        <name>Fe cation</name>
        <dbReference type="ChEBI" id="CHEBI:24875"/>
        <label>2</label>
    </ligand>
</feature>
<dbReference type="GO" id="GO:0006744">
    <property type="term" value="P:ubiquinone biosynthetic process"/>
    <property type="evidence" value="ECO:0007669"/>
    <property type="project" value="UniProtKB-UniRule"/>
</dbReference>
<dbReference type="Pfam" id="PF03232">
    <property type="entry name" value="COQ7"/>
    <property type="match status" value="1"/>
</dbReference>
<feature type="binding site" evidence="8">
    <location>
        <position position="68"/>
    </location>
    <ligand>
        <name>Fe cation</name>
        <dbReference type="ChEBI" id="CHEBI:24875"/>
        <label>1</label>
    </ligand>
</feature>
<gene>
    <name evidence="8 9" type="primary">coq7</name>
    <name evidence="9" type="ORF">PbB2_02031</name>
</gene>
<dbReference type="CDD" id="cd01042">
    <property type="entry name" value="DMQH"/>
    <property type="match status" value="1"/>
</dbReference>
<comment type="catalytic activity">
    <reaction evidence="8">
        <text>a 5-methoxy-2-methyl-3-(all-trans-polyprenyl)benzene-1,4-diol + AH2 + O2 = a 3-demethylubiquinol + A + H2O</text>
        <dbReference type="Rhea" id="RHEA:50908"/>
        <dbReference type="Rhea" id="RHEA-COMP:10859"/>
        <dbReference type="Rhea" id="RHEA-COMP:10914"/>
        <dbReference type="ChEBI" id="CHEBI:13193"/>
        <dbReference type="ChEBI" id="CHEBI:15377"/>
        <dbReference type="ChEBI" id="CHEBI:15379"/>
        <dbReference type="ChEBI" id="CHEBI:17499"/>
        <dbReference type="ChEBI" id="CHEBI:84167"/>
        <dbReference type="ChEBI" id="CHEBI:84422"/>
        <dbReference type="EC" id="1.14.99.60"/>
    </reaction>
</comment>
<evidence type="ECO:0000256" key="3">
    <source>
        <dbReference type="ARBA" id="ARBA00022723"/>
    </source>
</evidence>
<feature type="binding site" evidence="8">
    <location>
        <position position="152"/>
    </location>
    <ligand>
        <name>Fe cation</name>
        <dbReference type="ChEBI" id="CHEBI:24875"/>
        <label>2</label>
    </ligand>
</feature>
<keyword evidence="5 8" id="KW-0408">Iron</keyword>
<keyword evidence="2 8" id="KW-0831">Ubiquinone biosynthesis</keyword>
<evidence type="ECO:0000256" key="6">
    <source>
        <dbReference type="ARBA" id="ARBA00023033"/>
    </source>
</evidence>
<dbReference type="AlphaFoldDB" id="A0A2P2EBA9"/>
<evidence type="ECO:0000256" key="8">
    <source>
        <dbReference type="HAMAP-Rule" id="MF_01658"/>
    </source>
</evidence>
<sequence>MSERSSRPAAPGRRFVQDRLAEMIRVDHAGEYGATRIYEGQRAVFSRLPGARKIAAQLAEQEADEAVHKAAFDELMVARKVRPTLLGPLWGAAGYGLGVVTALMGEKAAHACTAAVEEVIEDHYREQLEELGDSEPEIAAMIARFRDEEIAHKDQAIAEGAKEAFGHPVLEAVIKAGCRAAIAVCQKI</sequence>
<name>A0A2P2EBA9_9PROT</name>
<comment type="cofactor">
    <cofactor evidence="8">
        <name>Fe cation</name>
        <dbReference type="ChEBI" id="CHEBI:24875"/>
    </cofactor>
    <text evidence="8">Binds 2 iron ions per subunit.</text>
</comment>
<feature type="binding site" evidence="8">
    <location>
        <position position="65"/>
    </location>
    <ligand>
        <name>Fe cation</name>
        <dbReference type="ChEBI" id="CHEBI:24875"/>
        <label>1</label>
    </ligand>
</feature>
<dbReference type="EMBL" id="BFBR01000006">
    <property type="protein sequence ID" value="GBF58350.1"/>
    <property type="molecule type" value="Genomic_DNA"/>
</dbReference>
<comment type="caution">
    <text evidence="9">The sequence shown here is derived from an EMBL/GenBank/DDBJ whole genome shotgun (WGS) entry which is preliminary data.</text>
</comment>
<comment type="pathway">
    <text evidence="1 8">Cofactor biosynthesis; ubiquinone biosynthesis.</text>
</comment>
<dbReference type="Proteomes" id="UP000245086">
    <property type="component" value="Unassembled WGS sequence"/>
</dbReference>
<evidence type="ECO:0000313" key="10">
    <source>
        <dbReference type="Proteomes" id="UP000245086"/>
    </source>
</evidence>
<feature type="binding site" evidence="8">
    <location>
        <position position="149"/>
    </location>
    <ligand>
        <name>Fe cation</name>
        <dbReference type="ChEBI" id="CHEBI:24875"/>
        <label>1</label>
    </ligand>
</feature>
<dbReference type="SUPFAM" id="SSF47240">
    <property type="entry name" value="Ferritin-like"/>
    <property type="match status" value="1"/>
</dbReference>
<evidence type="ECO:0000256" key="1">
    <source>
        <dbReference type="ARBA" id="ARBA00004749"/>
    </source>
</evidence>
<dbReference type="OrthoDB" id="7559360at2"/>